<keyword evidence="5" id="KW-0158">Chromosome</keyword>
<dbReference type="Pfam" id="PF09496">
    <property type="entry name" value="CENP-O"/>
    <property type="match status" value="1"/>
</dbReference>
<keyword evidence="10" id="KW-1185">Reference proteome</keyword>
<sequence>MDYLETLETRENSLQCRIQDLRGKKKKLERKLRTLEEEEIRNRSQMKEVMPQVYQNAIRHKKALGNLLDDYRLLGVSLYSLEDPNNIICFDTMHKGKFFESYYVEIKQTDETLIIAKHTLPGFVPILKIADTYLNKDMKEFVHLVHHNLHAYIVRREELNIVKDHHKEIMKSEPQSSLPVDYVNLTIAETDRYSSIKLIISYPSLLATLPHDVKVIQGADLQEVKEPRISLPEEIVQQWRDYIISLPLSEAMDLILNSHIS</sequence>
<organism evidence="9 10">
    <name type="scientific">Sinanodonta woodiana</name>
    <name type="common">Chinese pond mussel</name>
    <name type="synonym">Anodonta woodiana</name>
    <dbReference type="NCBI Taxonomy" id="1069815"/>
    <lineage>
        <taxon>Eukaryota</taxon>
        <taxon>Metazoa</taxon>
        <taxon>Spiralia</taxon>
        <taxon>Lophotrochozoa</taxon>
        <taxon>Mollusca</taxon>
        <taxon>Bivalvia</taxon>
        <taxon>Autobranchia</taxon>
        <taxon>Heteroconchia</taxon>
        <taxon>Palaeoheterodonta</taxon>
        <taxon>Unionida</taxon>
        <taxon>Unionoidea</taxon>
        <taxon>Unionidae</taxon>
        <taxon>Unioninae</taxon>
        <taxon>Sinanodonta</taxon>
    </lineage>
</organism>
<dbReference type="AlphaFoldDB" id="A0ABD3XXU3"/>
<dbReference type="PANTHER" id="PTHR14582">
    <property type="entry name" value="INNER KINETOCHORE SUBUNIT MAL2"/>
    <property type="match status" value="1"/>
</dbReference>
<comment type="caution">
    <text evidence="9">The sequence shown here is derived from an EMBL/GenBank/DDBJ whole genome shotgun (WGS) entry which is preliminary data.</text>
</comment>
<dbReference type="InterPro" id="IPR018464">
    <property type="entry name" value="CENP-O"/>
</dbReference>
<gene>
    <name evidence="9" type="ORF">ACJMK2_002207</name>
</gene>
<reference evidence="9 10" key="1">
    <citation type="submission" date="2024-11" db="EMBL/GenBank/DDBJ databases">
        <title>Chromosome-level genome assembly of the freshwater bivalve Anodonta woodiana.</title>
        <authorList>
            <person name="Chen X."/>
        </authorList>
    </citation>
    <scope>NUCLEOTIDE SEQUENCE [LARGE SCALE GENOMIC DNA]</scope>
    <source>
        <strain evidence="9">MN2024</strain>
        <tissue evidence="9">Gills</tissue>
    </source>
</reference>
<keyword evidence="7" id="KW-0137">Centromere</keyword>
<evidence type="ECO:0000256" key="7">
    <source>
        <dbReference type="ARBA" id="ARBA00023328"/>
    </source>
</evidence>
<accession>A0ABD3XXU3</accession>
<dbReference type="GO" id="GO:0005634">
    <property type="term" value="C:nucleus"/>
    <property type="evidence" value="ECO:0007669"/>
    <property type="project" value="UniProtKB-SubCell"/>
</dbReference>
<comment type="similarity">
    <text evidence="3">Belongs to the CENP-O/MCM21 family.</text>
</comment>
<dbReference type="PANTHER" id="PTHR14582:SF1">
    <property type="entry name" value="CENTROMERE PROTEIN O"/>
    <property type="match status" value="1"/>
</dbReference>
<feature type="coiled-coil region" evidence="8">
    <location>
        <begin position="4"/>
        <end position="48"/>
    </location>
</feature>
<evidence type="ECO:0000256" key="4">
    <source>
        <dbReference type="ARBA" id="ARBA00016395"/>
    </source>
</evidence>
<dbReference type="Proteomes" id="UP001634394">
    <property type="component" value="Unassembled WGS sequence"/>
</dbReference>
<protein>
    <recommendedName>
        <fullName evidence="4">Centromere protein O</fullName>
    </recommendedName>
</protein>
<dbReference type="CDD" id="cd23835">
    <property type="entry name" value="DRWD-N_CENP-O"/>
    <property type="match status" value="1"/>
</dbReference>
<comment type="subcellular location">
    <subcellularLocation>
        <location evidence="2">Chromosome</location>
        <location evidence="2">Centromere</location>
    </subcellularLocation>
    <subcellularLocation>
        <location evidence="1">Nucleus</location>
    </subcellularLocation>
</comment>
<evidence type="ECO:0000256" key="1">
    <source>
        <dbReference type="ARBA" id="ARBA00004123"/>
    </source>
</evidence>
<evidence type="ECO:0000256" key="5">
    <source>
        <dbReference type="ARBA" id="ARBA00022454"/>
    </source>
</evidence>
<evidence type="ECO:0000313" key="10">
    <source>
        <dbReference type="Proteomes" id="UP001634394"/>
    </source>
</evidence>
<evidence type="ECO:0000256" key="3">
    <source>
        <dbReference type="ARBA" id="ARBA00007321"/>
    </source>
</evidence>
<keyword evidence="6" id="KW-0539">Nucleus</keyword>
<dbReference type="GO" id="GO:0000775">
    <property type="term" value="C:chromosome, centromeric region"/>
    <property type="evidence" value="ECO:0007669"/>
    <property type="project" value="UniProtKB-SubCell"/>
</dbReference>
<evidence type="ECO:0000256" key="8">
    <source>
        <dbReference type="SAM" id="Coils"/>
    </source>
</evidence>
<evidence type="ECO:0000313" key="9">
    <source>
        <dbReference type="EMBL" id="KAL3889885.1"/>
    </source>
</evidence>
<evidence type="ECO:0000256" key="6">
    <source>
        <dbReference type="ARBA" id="ARBA00023242"/>
    </source>
</evidence>
<keyword evidence="8" id="KW-0175">Coiled coil</keyword>
<dbReference type="EMBL" id="JBJQND010000001">
    <property type="protein sequence ID" value="KAL3889885.1"/>
    <property type="molecule type" value="Genomic_DNA"/>
</dbReference>
<proteinExistence type="inferred from homology"/>
<evidence type="ECO:0000256" key="2">
    <source>
        <dbReference type="ARBA" id="ARBA00004584"/>
    </source>
</evidence>
<name>A0ABD3XXU3_SINWO</name>